<protein>
    <submittedName>
        <fullName evidence="2">Uncharacterized protein</fullName>
    </submittedName>
</protein>
<organism evidence="1 2">
    <name type="scientific">Plectus sambesii</name>
    <dbReference type="NCBI Taxonomy" id="2011161"/>
    <lineage>
        <taxon>Eukaryota</taxon>
        <taxon>Metazoa</taxon>
        <taxon>Ecdysozoa</taxon>
        <taxon>Nematoda</taxon>
        <taxon>Chromadorea</taxon>
        <taxon>Plectida</taxon>
        <taxon>Plectina</taxon>
        <taxon>Plectoidea</taxon>
        <taxon>Plectidae</taxon>
        <taxon>Plectus</taxon>
    </lineage>
</organism>
<dbReference type="AlphaFoldDB" id="A0A914WHP1"/>
<name>A0A914WHP1_9BILA</name>
<accession>A0A914WHP1</accession>
<evidence type="ECO:0000313" key="1">
    <source>
        <dbReference type="Proteomes" id="UP000887566"/>
    </source>
</evidence>
<dbReference type="WBParaSite" id="PSAMB.scaffold4270size15158.g23915.t1">
    <property type="protein sequence ID" value="PSAMB.scaffold4270size15158.g23915.t1"/>
    <property type="gene ID" value="PSAMB.scaffold4270size15158.g23915"/>
</dbReference>
<proteinExistence type="predicted"/>
<evidence type="ECO:0000313" key="2">
    <source>
        <dbReference type="WBParaSite" id="PSAMB.scaffold4270size15158.g23915.t1"/>
    </source>
</evidence>
<keyword evidence="1" id="KW-1185">Reference proteome</keyword>
<reference evidence="2" key="1">
    <citation type="submission" date="2022-11" db="UniProtKB">
        <authorList>
            <consortium name="WormBaseParasite"/>
        </authorList>
    </citation>
    <scope>IDENTIFICATION</scope>
</reference>
<dbReference type="Proteomes" id="UP000887566">
    <property type="component" value="Unplaced"/>
</dbReference>
<sequence>MRQEDVCWGLCWIGRARGGVGEAHLRPVLRRFFVRPQQHRHDDLLPPDSESTFLSGGTERTPFHTHSFINRRHCGGLDRPFGRRPTSASQTCVASSTVIHLPSFRSPNVKHTSDFFAA</sequence>